<feature type="transmembrane region" description="Helical" evidence="5">
    <location>
        <begin position="134"/>
        <end position="154"/>
    </location>
</feature>
<evidence type="ECO:0000256" key="2">
    <source>
        <dbReference type="ARBA" id="ARBA00022692"/>
    </source>
</evidence>
<comment type="subcellular location">
    <subcellularLocation>
        <location evidence="1">Membrane</location>
        <topology evidence="1">Multi-pass membrane protein</topology>
    </subcellularLocation>
</comment>
<feature type="transmembrane region" description="Helical" evidence="5">
    <location>
        <begin position="160"/>
        <end position="180"/>
    </location>
</feature>
<dbReference type="InterPro" id="IPR000537">
    <property type="entry name" value="UbiA_prenyltransferase"/>
</dbReference>
<sequence>MPRPSQLAGLARACHPGPTVAVTTLTALLAAGAGHTLARGALVTAAVGTGQLTIGWSNDLIDAGRDRLVGRADKPVARGEVTEAVVRRALAVAGVLCVLLSLACGLASAAVHLLLGVASGWAYNLGLKRTVWSAVPYAVAFGALPAVVTLALPAPTGPPAWVVLAGALLGVGAHLLNALPDLADDEQTGVRGLPHRLGARWVRWLAPAVLVLASAAALVGPAGAPSPVAWAAFALCLVLAAVAVTGRGKVPFAAAIGIAAVDVAALVLGS</sequence>
<name>A0A1H9TNU6_9MICO</name>
<accession>A0A1H9TNU6</accession>
<feature type="transmembrane region" description="Helical" evidence="5">
    <location>
        <begin position="228"/>
        <end position="245"/>
    </location>
</feature>
<keyword evidence="7" id="KW-1185">Reference proteome</keyword>
<evidence type="ECO:0000256" key="3">
    <source>
        <dbReference type="ARBA" id="ARBA00022989"/>
    </source>
</evidence>
<keyword evidence="3 5" id="KW-1133">Transmembrane helix</keyword>
<keyword evidence="2 5" id="KW-0812">Transmembrane</keyword>
<feature type="transmembrane region" description="Helical" evidence="5">
    <location>
        <begin position="89"/>
        <end position="122"/>
    </location>
</feature>
<dbReference type="AlphaFoldDB" id="A0A1H9TNU6"/>
<dbReference type="InterPro" id="IPR044878">
    <property type="entry name" value="UbiA_sf"/>
</dbReference>
<dbReference type="CDD" id="cd13956">
    <property type="entry name" value="PT_UbiA"/>
    <property type="match status" value="1"/>
</dbReference>
<evidence type="ECO:0000256" key="5">
    <source>
        <dbReference type="SAM" id="Phobius"/>
    </source>
</evidence>
<dbReference type="GO" id="GO:0016020">
    <property type="term" value="C:membrane"/>
    <property type="evidence" value="ECO:0007669"/>
    <property type="project" value="UniProtKB-SubCell"/>
</dbReference>
<dbReference type="Gene3D" id="1.20.120.1780">
    <property type="entry name" value="UbiA prenyltransferase"/>
    <property type="match status" value="1"/>
</dbReference>
<keyword evidence="4 5" id="KW-0472">Membrane</keyword>
<dbReference type="EMBL" id="FOHB01000002">
    <property type="protein sequence ID" value="SER98727.1"/>
    <property type="molecule type" value="Genomic_DNA"/>
</dbReference>
<feature type="transmembrane region" description="Helical" evidence="5">
    <location>
        <begin position="201"/>
        <end position="222"/>
    </location>
</feature>
<dbReference type="STRING" id="587636.SAMN05216199_1691"/>
<keyword evidence="6" id="KW-0808">Transferase</keyword>
<dbReference type="Gene3D" id="1.10.357.140">
    <property type="entry name" value="UbiA prenyltransferase"/>
    <property type="match status" value="1"/>
</dbReference>
<dbReference type="RefSeq" id="WP_218144237.1">
    <property type="nucleotide sequence ID" value="NZ_FOHB01000002.1"/>
</dbReference>
<gene>
    <name evidence="6" type="ORF">SAMN05216199_1691</name>
</gene>
<proteinExistence type="predicted"/>
<evidence type="ECO:0000313" key="6">
    <source>
        <dbReference type="EMBL" id="SER98727.1"/>
    </source>
</evidence>
<evidence type="ECO:0000256" key="4">
    <source>
        <dbReference type="ARBA" id="ARBA00023136"/>
    </source>
</evidence>
<evidence type="ECO:0000256" key="1">
    <source>
        <dbReference type="ARBA" id="ARBA00004141"/>
    </source>
</evidence>
<reference evidence="7" key="1">
    <citation type="submission" date="2016-10" db="EMBL/GenBank/DDBJ databases">
        <authorList>
            <person name="Varghese N."/>
            <person name="Submissions S."/>
        </authorList>
    </citation>
    <scope>NUCLEOTIDE SEQUENCE [LARGE SCALE GENOMIC DNA]</scope>
    <source>
        <strain evidence="7">CGMCC 1.6963</strain>
    </source>
</reference>
<protein>
    <submittedName>
        <fullName evidence="6">4-hydroxybenzoate polyprenyltransferase</fullName>
    </submittedName>
</protein>
<feature type="transmembrane region" description="Helical" evidence="5">
    <location>
        <begin position="252"/>
        <end position="269"/>
    </location>
</feature>
<organism evidence="6 7">
    <name type="scientific">Pedococcus cremeus</name>
    <dbReference type="NCBI Taxonomy" id="587636"/>
    <lineage>
        <taxon>Bacteria</taxon>
        <taxon>Bacillati</taxon>
        <taxon>Actinomycetota</taxon>
        <taxon>Actinomycetes</taxon>
        <taxon>Micrococcales</taxon>
        <taxon>Intrasporangiaceae</taxon>
        <taxon>Pedococcus</taxon>
    </lineage>
</organism>
<evidence type="ECO:0000313" key="7">
    <source>
        <dbReference type="Proteomes" id="UP000199019"/>
    </source>
</evidence>
<dbReference type="GO" id="GO:0016765">
    <property type="term" value="F:transferase activity, transferring alkyl or aryl (other than methyl) groups"/>
    <property type="evidence" value="ECO:0007669"/>
    <property type="project" value="InterPro"/>
</dbReference>
<dbReference type="Proteomes" id="UP000199019">
    <property type="component" value="Unassembled WGS sequence"/>
</dbReference>
<dbReference type="Pfam" id="PF01040">
    <property type="entry name" value="UbiA"/>
    <property type="match status" value="1"/>
</dbReference>